<name>A0A7T0M402_9EUKA</name>
<dbReference type="Pfam" id="PF00146">
    <property type="entry name" value="NADHdh"/>
    <property type="match status" value="1"/>
</dbReference>
<evidence type="ECO:0000256" key="4">
    <source>
        <dbReference type="ARBA" id="ARBA00022989"/>
    </source>
</evidence>
<keyword evidence="3 6" id="KW-0812">Transmembrane</keyword>
<keyword evidence="6" id="KW-0520">NAD</keyword>
<evidence type="ECO:0000256" key="1">
    <source>
        <dbReference type="ARBA" id="ARBA00004141"/>
    </source>
</evidence>
<keyword evidence="5 8" id="KW-0472">Membrane</keyword>
<feature type="transmembrane region" description="Helical" evidence="8">
    <location>
        <begin position="106"/>
        <end position="126"/>
    </location>
</feature>
<evidence type="ECO:0000313" key="9">
    <source>
        <dbReference type="EMBL" id="QPL15601.1"/>
    </source>
</evidence>
<geneLocation type="mitochondrion" evidence="9"/>
<sequence length="330" mass="37514">MLLFFYKNFLIYVMIFVFLLLGVAIATLLDRKVMGSIQRRKGPNVAGIFGILQPIADGLKLFLKEIVFPTQSNVVIFFLAPVFTFFCSLLLWFVVPFNEGVVLTDIPFSMLYILAISSLSVYGILFSGWSSNSKYSFLGSLRSVAQMISYEVSMGFLIIVVVLMGDSFNIVDIVKSQNFVWFLFPLFPLWILFLIVALAETNRAPFDLPEAEAELVAGYNVEYSSIGFALLFLGEYANIIFMSSMLSLLFMGGWIPIMNLNHLSINDFGFFLFGMKVSFHVFIFCWVRASFPRYRYDQLMKLSWKVLMPISVVAVLSVGLCLVYGYVFFK</sequence>
<dbReference type="EMBL" id="MT843578">
    <property type="protein sequence ID" value="QPL15601.1"/>
    <property type="molecule type" value="Genomic_DNA"/>
</dbReference>
<feature type="transmembrane region" description="Helical" evidence="8">
    <location>
        <begin position="307"/>
        <end position="329"/>
    </location>
</feature>
<feature type="transmembrane region" description="Helical" evidence="8">
    <location>
        <begin position="6"/>
        <end position="29"/>
    </location>
</feature>
<feature type="transmembrane region" description="Helical" evidence="8">
    <location>
        <begin position="74"/>
        <end position="94"/>
    </location>
</feature>
<comment type="catalytic activity">
    <reaction evidence="7">
        <text>a ubiquinone + NADH + 5 H(+)(in) = a ubiquinol + NAD(+) + 4 H(+)(out)</text>
        <dbReference type="Rhea" id="RHEA:29091"/>
        <dbReference type="Rhea" id="RHEA-COMP:9565"/>
        <dbReference type="Rhea" id="RHEA-COMP:9566"/>
        <dbReference type="ChEBI" id="CHEBI:15378"/>
        <dbReference type="ChEBI" id="CHEBI:16389"/>
        <dbReference type="ChEBI" id="CHEBI:17976"/>
        <dbReference type="ChEBI" id="CHEBI:57540"/>
        <dbReference type="ChEBI" id="CHEBI:57945"/>
        <dbReference type="EC" id="7.1.1.2"/>
    </reaction>
</comment>
<dbReference type="EC" id="7.1.1.2" evidence="7"/>
<gene>
    <name evidence="9" type="primary">nad1</name>
</gene>
<reference evidence="9" key="1">
    <citation type="journal article" date="2021" name="Genome Biol.">
        <title>Evolutionary history of mitochondrial genomes in Discoba, including the extreme halophile Pleurostomum flabellatum (Heterolobosea).</title>
        <authorList>
            <person name="Ettahi K."/>
            <person name="Lhee D.H."/>
            <person name="Sung J.Y."/>
            <person name="Simpson A.G.B."/>
            <person name="Park J.S."/>
            <person name="Yoon H.S."/>
        </authorList>
    </citation>
    <scope>NUCLEOTIDE SEQUENCE</scope>
</reference>
<evidence type="ECO:0000256" key="7">
    <source>
        <dbReference type="RuleBase" id="RU000473"/>
    </source>
</evidence>
<dbReference type="PANTHER" id="PTHR11432:SF3">
    <property type="entry name" value="NADH-UBIQUINONE OXIDOREDUCTASE CHAIN 1"/>
    <property type="match status" value="1"/>
</dbReference>
<dbReference type="PANTHER" id="PTHR11432">
    <property type="entry name" value="NADH DEHYDROGENASE SUBUNIT 1"/>
    <property type="match status" value="1"/>
</dbReference>
<feature type="transmembrane region" description="Helical" evidence="8">
    <location>
        <begin position="147"/>
        <end position="167"/>
    </location>
</feature>
<comment type="subcellular location">
    <subcellularLocation>
        <location evidence="1">Membrane</location>
        <topology evidence="1">Multi-pass membrane protein</topology>
    </subcellularLocation>
    <subcellularLocation>
        <location evidence="6">Mitochondrion inner membrane</location>
        <topology evidence="6">Multi-pass membrane protein</topology>
    </subcellularLocation>
</comment>
<keyword evidence="7 9" id="KW-0496">Mitochondrion</keyword>
<evidence type="ECO:0000256" key="3">
    <source>
        <dbReference type="ARBA" id="ARBA00022692"/>
    </source>
</evidence>
<dbReference type="AlphaFoldDB" id="A0A7T0M402"/>
<feature type="transmembrane region" description="Helical" evidence="8">
    <location>
        <begin position="268"/>
        <end position="287"/>
    </location>
</feature>
<dbReference type="PROSITE" id="PS00668">
    <property type="entry name" value="COMPLEX1_ND1_2"/>
    <property type="match status" value="1"/>
</dbReference>
<evidence type="ECO:0000256" key="5">
    <source>
        <dbReference type="ARBA" id="ARBA00023136"/>
    </source>
</evidence>
<feature type="transmembrane region" description="Helical" evidence="8">
    <location>
        <begin position="179"/>
        <end position="199"/>
    </location>
</feature>
<proteinExistence type="inferred from homology"/>
<dbReference type="InterPro" id="IPR001694">
    <property type="entry name" value="NADH_UbQ_OxRdtase_su1/FPO"/>
</dbReference>
<feature type="transmembrane region" description="Helical" evidence="8">
    <location>
        <begin position="236"/>
        <end position="256"/>
    </location>
</feature>
<comment type="similarity">
    <text evidence="2 6">Belongs to the complex I subunit 1 family.</text>
</comment>
<evidence type="ECO:0000256" key="8">
    <source>
        <dbReference type="SAM" id="Phobius"/>
    </source>
</evidence>
<organism evidence="9">
    <name type="scientific">Pleurostomum flabellatum</name>
    <dbReference type="NCBI Taxonomy" id="405751"/>
    <lineage>
        <taxon>Eukaryota</taxon>
        <taxon>Discoba</taxon>
        <taxon>Heterolobosea</taxon>
        <taxon>Tulamoebidae</taxon>
        <taxon>Pleurostomum</taxon>
    </lineage>
</organism>
<dbReference type="GO" id="GO:0009060">
    <property type="term" value="P:aerobic respiration"/>
    <property type="evidence" value="ECO:0007669"/>
    <property type="project" value="TreeGrafter"/>
</dbReference>
<dbReference type="HAMAP" id="MF_01350">
    <property type="entry name" value="NDH1_NuoH"/>
    <property type="match status" value="1"/>
</dbReference>
<evidence type="ECO:0000256" key="6">
    <source>
        <dbReference type="RuleBase" id="RU000471"/>
    </source>
</evidence>
<keyword evidence="7" id="KW-0830">Ubiquinone</keyword>
<dbReference type="GO" id="GO:0008137">
    <property type="term" value="F:NADH dehydrogenase (ubiquinone) activity"/>
    <property type="evidence" value="ECO:0007669"/>
    <property type="project" value="UniProtKB-EC"/>
</dbReference>
<dbReference type="GO" id="GO:0003954">
    <property type="term" value="F:NADH dehydrogenase activity"/>
    <property type="evidence" value="ECO:0007669"/>
    <property type="project" value="TreeGrafter"/>
</dbReference>
<dbReference type="GO" id="GO:0005743">
    <property type="term" value="C:mitochondrial inner membrane"/>
    <property type="evidence" value="ECO:0007669"/>
    <property type="project" value="UniProtKB-SubCell"/>
</dbReference>
<dbReference type="RefSeq" id="YP_010049253.1">
    <property type="nucleotide sequence ID" value="NC_054363.1"/>
</dbReference>
<dbReference type="InterPro" id="IPR018086">
    <property type="entry name" value="NADH_UbQ_OxRdtase_su1_CS"/>
</dbReference>
<dbReference type="GeneID" id="63660954"/>
<protein>
    <recommendedName>
        <fullName evidence="7">NADH-ubiquinone oxidoreductase chain 1</fullName>
        <ecNumber evidence="7">7.1.1.2</ecNumber>
    </recommendedName>
</protein>
<dbReference type="PROSITE" id="PS00667">
    <property type="entry name" value="COMPLEX1_ND1_1"/>
    <property type="match status" value="1"/>
</dbReference>
<accession>A0A7T0M402</accession>
<evidence type="ECO:0000256" key="2">
    <source>
        <dbReference type="ARBA" id="ARBA00010535"/>
    </source>
</evidence>
<keyword evidence="4 8" id="KW-1133">Transmembrane helix</keyword>